<evidence type="ECO:0000256" key="1">
    <source>
        <dbReference type="ARBA" id="ARBA00005156"/>
    </source>
</evidence>
<keyword evidence="2" id="KW-0853">WD repeat</keyword>
<dbReference type="GeneID" id="30997675"/>
<dbReference type="Pfam" id="PF00400">
    <property type="entry name" value="WD40"/>
    <property type="match status" value="1"/>
</dbReference>
<dbReference type="EC" id="3.1.1.97" evidence="6"/>
<dbReference type="SUPFAM" id="SSF50978">
    <property type="entry name" value="WD40 repeat-like"/>
    <property type="match status" value="1"/>
</dbReference>
<reference evidence="9" key="1">
    <citation type="submission" date="2016-05" db="EMBL/GenBank/DDBJ databases">
        <title>Comparative genomics of biotechnologically important yeasts.</title>
        <authorList>
            <consortium name="DOE Joint Genome Institute"/>
            <person name="Riley R."/>
            <person name="Haridas S."/>
            <person name="Wolfe K.H."/>
            <person name="Lopes M.R."/>
            <person name="Hittinger C.T."/>
            <person name="Goker M."/>
            <person name="Salamov A."/>
            <person name="Wisecaver J."/>
            <person name="Long T.M."/>
            <person name="Aerts A.L."/>
            <person name="Barry K."/>
            <person name="Choi C."/>
            <person name="Clum A."/>
            <person name="Coughlan A.Y."/>
            <person name="Deshpande S."/>
            <person name="Douglass A.P."/>
            <person name="Hanson S.J."/>
            <person name="Klenk H.-P."/>
            <person name="Labutti K."/>
            <person name="Lapidus A."/>
            <person name="Lindquist E."/>
            <person name="Lipzen A."/>
            <person name="Meier-Kolthoff J.P."/>
            <person name="Ohm R.A."/>
            <person name="Otillar R.P."/>
            <person name="Pangilinan J."/>
            <person name="Peng Y."/>
            <person name="Rokas A."/>
            <person name="Rosa C.A."/>
            <person name="Scheuner C."/>
            <person name="Sibirny A.A."/>
            <person name="Slot J.C."/>
            <person name="Stielow J.B."/>
            <person name="Sun H."/>
            <person name="Kurtzman C.P."/>
            <person name="Blackwell M."/>
            <person name="Grigoriev I.V."/>
            <person name="Jeffries T.W."/>
        </authorList>
    </citation>
    <scope>NUCLEOTIDE SEQUENCE [LARGE SCALE GENOMIC DNA]</scope>
    <source>
        <strain evidence="9">NRRL Y-1933</strain>
    </source>
</reference>
<dbReference type="EMBL" id="KV454544">
    <property type="protein sequence ID" value="ODV65725.1"/>
    <property type="molecule type" value="Genomic_DNA"/>
</dbReference>
<evidence type="ECO:0000256" key="4">
    <source>
        <dbReference type="ARBA" id="ARBA00022801"/>
    </source>
</evidence>
<evidence type="ECO:0000256" key="2">
    <source>
        <dbReference type="ARBA" id="ARBA00022574"/>
    </source>
</evidence>
<evidence type="ECO:0000256" key="6">
    <source>
        <dbReference type="ARBA" id="ARBA00039131"/>
    </source>
</evidence>
<dbReference type="RefSeq" id="XP_020074792.1">
    <property type="nucleotide sequence ID" value="XM_020223126.1"/>
</dbReference>
<evidence type="ECO:0000313" key="9">
    <source>
        <dbReference type="Proteomes" id="UP000095085"/>
    </source>
</evidence>
<evidence type="ECO:0000313" key="8">
    <source>
        <dbReference type="EMBL" id="ODV65725.1"/>
    </source>
</evidence>
<keyword evidence="4" id="KW-0378">Hydrolase</keyword>
<comment type="similarity">
    <text evidence="5">Belongs to the DPH7 family.</text>
</comment>
<dbReference type="InterPro" id="IPR052415">
    <property type="entry name" value="Diphthine_MTase"/>
</dbReference>
<gene>
    <name evidence="8" type="ORF">HYPBUDRAFT_228370</name>
</gene>
<dbReference type="AlphaFoldDB" id="A0A1E4RF23"/>
<dbReference type="InterPro" id="IPR001680">
    <property type="entry name" value="WD40_rpt"/>
</dbReference>
<dbReference type="InterPro" id="IPR036322">
    <property type="entry name" value="WD40_repeat_dom_sf"/>
</dbReference>
<dbReference type="Proteomes" id="UP000095085">
    <property type="component" value="Unassembled WGS sequence"/>
</dbReference>
<dbReference type="GO" id="GO:0061685">
    <property type="term" value="F:diphthine methylesterase activity"/>
    <property type="evidence" value="ECO:0007669"/>
    <property type="project" value="UniProtKB-EC"/>
</dbReference>
<protein>
    <recommendedName>
        <fullName evidence="6">methylated diphthine methylhydrolase</fullName>
        <ecNumber evidence="6">3.1.1.97</ecNumber>
    </recommendedName>
</protein>
<dbReference type="GO" id="GO:0032456">
    <property type="term" value="P:endocytic recycling"/>
    <property type="evidence" value="ECO:0007669"/>
    <property type="project" value="EnsemblFungi"/>
</dbReference>
<organism evidence="8 9">
    <name type="scientific">Hyphopichia burtonii NRRL Y-1933</name>
    <dbReference type="NCBI Taxonomy" id="984485"/>
    <lineage>
        <taxon>Eukaryota</taxon>
        <taxon>Fungi</taxon>
        <taxon>Dikarya</taxon>
        <taxon>Ascomycota</taxon>
        <taxon>Saccharomycotina</taxon>
        <taxon>Pichiomycetes</taxon>
        <taxon>Debaryomycetaceae</taxon>
        <taxon>Hyphopichia</taxon>
    </lineage>
</organism>
<dbReference type="PANTHER" id="PTHR46042:SF1">
    <property type="entry name" value="DIPHTHINE METHYLTRANSFERASE"/>
    <property type="match status" value="1"/>
</dbReference>
<proteinExistence type="inferred from homology"/>
<comment type="pathway">
    <text evidence="1">Protein modification; peptidyl-diphthamide biosynthesis.</text>
</comment>
<evidence type="ECO:0000256" key="7">
    <source>
        <dbReference type="ARBA" id="ARBA00047551"/>
    </source>
</evidence>
<dbReference type="Gene3D" id="2.130.10.10">
    <property type="entry name" value="YVTN repeat-like/Quinoprotein amine dehydrogenase"/>
    <property type="match status" value="1"/>
</dbReference>
<comment type="catalytic activity">
    <reaction evidence="7">
        <text>diphthine methyl ester-[translation elongation factor 2] + H2O = diphthine-[translation elongation factor 2] + methanol + H(+)</text>
        <dbReference type="Rhea" id="RHEA:42656"/>
        <dbReference type="Rhea" id="RHEA-COMP:10172"/>
        <dbReference type="Rhea" id="RHEA-COMP:10173"/>
        <dbReference type="ChEBI" id="CHEBI:15377"/>
        <dbReference type="ChEBI" id="CHEBI:15378"/>
        <dbReference type="ChEBI" id="CHEBI:17790"/>
        <dbReference type="ChEBI" id="CHEBI:79005"/>
        <dbReference type="ChEBI" id="CHEBI:82696"/>
        <dbReference type="EC" id="3.1.1.97"/>
    </reaction>
</comment>
<sequence>MTSQSKRLGVTKTSLPPCCLRIHPIDTSLIILGTYQLDKPTGKRTGSIDLYRFDQDGLNLTLIKSIATESAVLDIKISPFDPSLLVSAHSTGNIQLWTVDHVSPDITLVENRHIFDSEILITSIFFNPQEKNKVVTTLTSGELALIDLNDFSHEVFDTVHDLECWTAGFGELGQLSNVVFTGGDDAKLIAHDLRMKNSIWSTSYKHHDAGVVSILSPNKNWNNSNSNHLWTGSYDDNLRILDLRVMDKVNPQLIPGFIPKVLEQKNLGGGVWRLIPSPIENDNRVMSCCMYDGARIIDQVDQLFQVSRYFKKDHESMCYGGDWSQDGKYIATCSFYDNVVQIWSPNDVE</sequence>
<evidence type="ECO:0000256" key="5">
    <source>
        <dbReference type="ARBA" id="ARBA00038092"/>
    </source>
</evidence>
<dbReference type="SMART" id="SM00320">
    <property type="entry name" value="WD40"/>
    <property type="match status" value="3"/>
</dbReference>
<dbReference type="InterPro" id="IPR015943">
    <property type="entry name" value="WD40/YVTN_repeat-like_dom_sf"/>
</dbReference>
<dbReference type="STRING" id="984485.A0A1E4RF23"/>
<dbReference type="OrthoDB" id="1930760at2759"/>
<dbReference type="PANTHER" id="PTHR46042">
    <property type="entry name" value="DIPHTHINE METHYLTRANSFERASE"/>
    <property type="match status" value="1"/>
</dbReference>
<accession>A0A1E4RF23</accession>
<keyword evidence="3" id="KW-0677">Repeat</keyword>
<name>A0A1E4RF23_9ASCO</name>
<evidence type="ECO:0000256" key="3">
    <source>
        <dbReference type="ARBA" id="ARBA00022737"/>
    </source>
</evidence>
<keyword evidence="9" id="KW-1185">Reference proteome</keyword>
<dbReference type="GO" id="GO:0005768">
    <property type="term" value="C:endosome"/>
    <property type="evidence" value="ECO:0007669"/>
    <property type="project" value="EnsemblFungi"/>
</dbReference>
<dbReference type="GO" id="GO:0017183">
    <property type="term" value="P:protein histidyl modification to diphthamide"/>
    <property type="evidence" value="ECO:0007669"/>
    <property type="project" value="EnsemblFungi"/>
</dbReference>